<evidence type="ECO:0000256" key="6">
    <source>
        <dbReference type="ARBA" id="ARBA00023125"/>
    </source>
</evidence>
<keyword evidence="7 9" id="KW-0234">DNA repair</keyword>
<dbReference type="Pfam" id="PF00488">
    <property type="entry name" value="MutS_V"/>
    <property type="match status" value="1"/>
</dbReference>
<dbReference type="SMART" id="SM00534">
    <property type="entry name" value="MUTSac"/>
    <property type="match status" value="1"/>
</dbReference>
<dbReference type="AlphaFoldDB" id="A0A9D1CWJ8"/>
<dbReference type="InterPro" id="IPR036678">
    <property type="entry name" value="MutS_con_dom_sf"/>
</dbReference>
<evidence type="ECO:0000259" key="12">
    <source>
        <dbReference type="PROSITE" id="PS00486"/>
    </source>
</evidence>
<feature type="coiled-coil region" evidence="11">
    <location>
        <begin position="497"/>
        <end position="524"/>
    </location>
</feature>
<dbReference type="InterPro" id="IPR007860">
    <property type="entry name" value="DNA_mmatch_repair_MutS_con_dom"/>
</dbReference>
<dbReference type="Pfam" id="PF05188">
    <property type="entry name" value="MutS_II"/>
    <property type="match status" value="1"/>
</dbReference>
<evidence type="ECO:0000256" key="3">
    <source>
        <dbReference type="ARBA" id="ARBA00022741"/>
    </source>
</evidence>
<dbReference type="InterPro" id="IPR045076">
    <property type="entry name" value="MutS"/>
</dbReference>
<dbReference type="SUPFAM" id="SSF52540">
    <property type="entry name" value="P-loop containing nucleoside triphosphate hydrolases"/>
    <property type="match status" value="1"/>
</dbReference>
<dbReference type="NCBIfam" id="TIGR01070">
    <property type="entry name" value="mutS1"/>
    <property type="match status" value="1"/>
</dbReference>
<dbReference type="SUPFAM" id="SSF48334">
    <property type="entry name" value="DNA repair protein MutS, domain III"/>
    <property type="match status" value="1"/>
</dbReference>
<evidence type="ECO:0000256" key="5">
    <source>
        <dbReference type="ARBA" id="ARBA00022840"/>
    </source>
</evidence>
<dbReference type="FunFam" id="3.40.50.300:FF:000870">
    <property type="entry name" value="MutS protein homolog 4"/>
    <property type="match status" value="1"/>
</dbReference>
<dbReference type="CDD" id="cd03284">
    <property type="entry name" value="ABC_MutS1"/>
    <property type="match status" value="1"/>
</dbReference>
<evidence type="ECO:0000256" key="4">
    <source>
        <dbReference type="ARBA" id="ARBA00022763"/>
    </source>
</evidence>
<dbReference type="Gene3D" id="3.40.50.300">
    <property type="entry name" value="P-loop containing nucleotide triphosphate hydrolases"/>
    <property type="match status" value="1"/>
</dbReference>
<dbReference type="InterPro" id="IPR007861">
    <property type="entry name" value="DNA_mismatch_repair_MutS_clamp"/>
</dbReference>
<evidence type="ECO:0000313" key="14">
    <source>
        <dbReference type="Proteomes" id="UP000824260"/>
    </source>
</evidence>
<evidence type="ECO:0000256" key="11">
    <source>
        <dbReference type="SAM" id="Coils"/>
    </source>
</evidence>
<dbReference type="Pfam" id="PF05190">
    <property type="entry name" value="MutS_IV"/>
    <property type="match status" value="1"/>
</dbReference>
<sequence>MAVSPMMQQYLQIKEQYKDAILFFRLGDFYEMFFDDAILVSRELELTLTGKDCGLSERAPMCGVPFHAADTYLARLIEKGYKVAICEQMSDPATTKGLVEREVIRVVTPGTVIETSMLEDTRPSYLLCVCARQKRAGVAFADVSTGEFRYFSLDDMRLSIADELARIEPREIITNDKAALAACVPERAERAGTPNAETFEYAHAVKCLSAHFGKSISELGLENNRLCVCAAGALLAYLTETQKNALTHIMELRPYERSSFMALDRAALKSLELTQTVHGRGKRGSLLAILDRTETAMGGRLLRDWIERPLCDAEQIGRRLDAVECFTQRPFEANALRESLSGVYDVERLLSRIAYDALNARDCLSLRATLQLVPLIRKDAAACDAAFIQSCVSSLDPMEDISSLLSRAIDDEPPLSVREGGMIRAGYSQELDELRDVSQNGKVYLAEMERREREETGIKNLKIGYNRVFGYYIEVTRSFYDLVPYRYVRKQTLANCERFITDELKELERKILGAEENAVRLEYQLFCEIRETLKQALPRLSATAGALKTLDVLLSLARVAQENEYVRPSINNEGRYEIVDGRHPVVEEGLGRAVFVPNDTHLDNEHRVMIITGPNMAGKSTYMRQVALIVLMAHMGSFVPAASADVALTDRIFTRIGASDDLYGGQSTFMVEMSEMAAILKYATPQSLLVLDEVGRGTSTFDGLSIAWAAVEYIAQKCGARTLFATHYHELSELEGQLEGVVNYRITAREQGEDVIFLRKIVPGGADRSYGVAVAKLAGLPKSVIARARQIMARLEVNDEVRGSIGKTILEGGKGTQRQLGIADIEPIRLVEEIAKLDVVSMTPIDALNKLFELNEKARRI</sequence>
<gene>
    <name evidence="9 13" type="primary">mutS</name>
    <name evidence="13" type="ORF">IAA52_08615</name>
</gene>
<comment type="caution">
    <text evidence="13">The sequence shown here is derived from an EMBL/GenBank/DDBJ whole genome shotgun (WGS) entry which is preliminary data.</text>
</comment>
<dbReference type="FunFam" id="3.40.1170.10:FF:000001">
    <property type="entry name" value="DNA mismatch repair protein MutS"/>
    <property type="match status" value="1"/>
</dbReference>
<dbReference type="Gene3D" id="3.40.1170.10">
    <property type="entry name" value="DNA repair protein MutS, domain I"/>
    <property type="match status" value="1"/>
</dbReference>
<dbReference type="Gene3D" id="1.10.1420.10">
    <property type="match status" value="2"/>
</dbReference>
<dbReference type="InterPro" id="IPR005748">
    <property type="entry name" value="DNA_mismatch_repair_MutS"/>
</dbReference>
<dbReference type="Gene3D" id="3.30.420.110">
    <property type="entry name" value="MutS, connector domain"/>
    <property type="match status" value="1"/>
</dbReference>
<dbReference type="GO" id="GO:0005829">
    <property type="term" value="C:cytosol"/>
    <property type="evidence" value="ECO:0007669"/>
    <property type="project" value="TreeGrafter"/>
</dbReference>
<dbReference type="SUPFAM" id="SSF55271">
    <property type="entry name" value="DNA repair protein MutS, domain I"/>
    <property type="match status" value="1"/>
</dbReference>
<proteinExistence type="inferred from homology"/>
<reference evidence="13" key="2">
    <citation type="journal article" date="2021" name="PeerJ">
        <title>Extensive microbial diversity within the chicken gut microbiome revealed by metagenomics and culture.</title>
        <authorList>
            <person name="Gilroy R."/>
            <person name="Ravi A."/>
            <person name="Getino M."/>
            <person name="Pursley I."/>
            <person name="Horton D.L."/>
            <person name="Alikhan N.F."/>
            <person name="Baker D."/>
            <person name="Gharbi K."/>
            <person name="Hall N."/>
            <person name="Watson M."/>
            <person name="Adriaenssens E.M."/>
            <person name="Foster-Nyarko E."/>
            <person name="Jarju S."/>
            <person name="Secka A."/>
            <person name="Antonio M."/>
            <person name="Oren A."/>
            <person name="Chaudhuri R.R."/>
            <person name="La Ragione R."/>
            <person name="Hildebrand F."/>
            <person name="Pallen M.J."/>
        </authorList>
    </citation>
    <scope>NUCLEOTIDE SEQUENCE</scope>
    <source>
        <strain evidence="13">ChiSjej6B24-2974</strain>
    </source>
</reference>
<keyword evidence="11" id="KW-0175">Coiled coil</keyword>
<reference evidence="13" key="1">
    <citation type="submission" date="2020-10" db="EMBL/GenBank/DDBJ databases">
        <authorList>
            <person name="Gilroy R."/>
        </authorList>
    </citation>
    <scope>NUCLEOTIDE SEQUENCE</scope>
    <source>
        <strain evidence="13">ChiSjej6B24-2974</strain>
    </source>
</reference>
<evidence type="ECO:0000256" key="10">
    <source>
        <dbReference type="RuleBase" id="RU003756"/>
    </source>
</evidence>
<dbReference type="PANTHER" id="PTHR11361:SF34">
    <property type="entry name" value="DNA MISMATCH REPAIR PROTEIN MSH1, MITOCHONDRIAL"/>
    <property type="match status" value="1"/>
</dbReference>
<evidence type="ECO:0000256" key="9">
    <source>
        <dbReference type="HAMAP-Rule" id="MF_00096"/>
    </source>
</evidence>
<protein>
    <recommendedName>
        <fullName evidence="2 9">DNA mismatch repair protein MutS</fullName>
    </recommendedName>
</protein>
<keyword evidence="4 9" id="KW-0227">DNA damage</keyword>
<keyword evidence="6 9" id="KW-0238">DNA-binding</keyword>
<dbReference type="SMART" id="SM00533">
    <property type="entry name" value="MUTSd"/>
    <property type="match status" value="1"/>
</dbReference>
<organism evidence="13 14">
    <name type="scientific">Candidatus Pullichristensenella stercorigallinarum</name>
    <dbReference type="NCBI Taxonomy" id="2840909"/>
    <lineage>
        <taxon>Bacteria</taxon>
        <taxon>Bacillati</taxon>
        <taxon>Bacillota</taxon>
        <taxon>Clostridia</taxon>
        <taxon>Candidatus Pullichristensenella</taxon>
    </lineage>
</organism>
<keyword evidence="5 9" id="KW-0067">ATP-binding</keyword>
<dbReference type="InterPro" id="IPR016151">
    <property type="entry name" value="DNA_mismatch_repair_MutS_N"/>
</dbReference>
<dbReference type="SUPFAM" id="SSF53150">
    <property type="entry name" value="DNA repair protein MutS, domain II"/>
    <property type="match status" value="1"/>
</dbReference>
<dbReference type="PROSITE" id="PS00486">
    <property type="entry name" value="DNA_MISMATCH_REPAIR_2"/>
    <property type="match status" value="1"/>
</dbReference>
<feature type="domain" description="DNA mismatch repair proteins mutS family" evidence="12">
    <location>
        <begin position="687"/>
        <end position="703"/>
    </location>
</feature>
<dbReference type="HAMAP" id="MF_00096">
    <property type="entry name" value="MutS"/>
    <property type="match status" value="1"/>
</dbReference>
<dbReference type="Pfam" id="PF01624">
    <property type="entry name" value="MutS_I"/>
    <property type="match status" value="1"/>
</dbReference>
<dbReference type="InterPro" id="IPR027417">
    <property type="entry name" value="P-loop_NTPase"/>
</dbReference>
<dbReference type="InterPro" id="IPR000432">
    <property type="entry name" value="DNA_mismatch_repair_MutS_C"/>
</dbReference>
<dbReference type="GO" id="GO:0140664">
    <property type="term" value="F:ATP-dependent DNA damage sensor activity"/>
    <property type="evidence" value="ECO:0007669"/>
    <property type="project" value="InterPro"/>
</dbReference>
<dbReference type="InterPro" id="IPR007696">
    <property type="entry name" value="DNA_mismatch_repair_MutS_core"/>
</dbReference>
<dbReference type="GO" id="GO:0030983">
    <property type="term" value="F:mismatched DNA binding"/>
    <property type="evidence" value="ECO:0007669"/>
    <property type="project" value="InterPro"/>
</dbReference>
<feature type="binding site" evidence="9">
    <location>
        <begin position="613"/>
        <end position="620"/>
    </location>
    <ligand>
        <name>ATP</name>
        <dbReference type="ChEBI" id="CHEBI:30616"/>
    </ligand>
</feature>
<comment type="function">
    <text evidence="8 9">This protein is involved in the repair of mismatches in DNA. It is possible that it carries out the mismatch recognition step. This protein has a weak ATPase activity.</text>
</comment>
<dbReference type="Pfam" id="PF05192">
    <property type="entry name" value="MutS_III"/>
    <property type="match status" value="1"/>
</dbReference>
<dbReference type="InterPro" id="IPR017261">
    <property type="entry name" value="DNA_mismatch_repair_MutS/MSH"/>
</dbReference>
<evidence type="ECO:0000256" key="8">
    <source>
        <dbReference type="ARBA" id="ARBA00024647"/>
    </source>
</evidence>
<comment type="similarity">
    <text evidence="1 9 10">Belongs to the DNA mismatch repair MutS family.</text>
</comment>
<dbReference type="EMBL" id="DVFZ01000085">
    <property type="protein sequence ID" value="HIQ83152.1"/>
    <property type="molecule type" value="Genomic_DNA"/>
</dbReference>
<dbReference type="GO" id="GO:0003684">
    <property type="term" value="F:damaged DNA binding"/>
    <property type="evidence" value="ECO:0007669"/>
    <property type="project" value="UniProtKB-UniRule"/>
</dbReference>
<evidence type="ECO:0000256" key="2">
    <source>
        <dbReference type="ARBA" id="ARBA00021982"/>
    </source>
</evidence>
<dbReference type="PANTHER" id="PTHR11361">
    <property type="entry name" value="DNA MISMATCH REPAIR PROTEIN MUTS FAMILY MEMBER"/>
    <property type="match status" value="1"/>
</dbReference>
<evidence type="ECO:0000256" key="7">
    <source>
        <dbReference type="ARBA" id="ARBA00023204"/>
    </source>
</evidence>
<evidence type="ECO:0000313" key="13">
    <source>
        <dbReference type="EMBL" id="HIQ83152.1"/>
    </source>
</evidence>
<dbReference type="FunFam" id="1.10.1420.10:FF:000007">
    <property type="entry name" value="DNA mismatch repair protein MutS"/>
    <property type="match status" value="1"/>
</dbReference>
<evidence type="ECO:0000256" key="1">
    <source>
        <dbReference type="ARBA" id="ARBA00006271"/>
    </source>
</evidence>
<dbReference type="GO" id="GO:0005524">
    <property type="term" value="F:ATP binding"/>
    <property type="evidence" value="ECO:0007669"/>
    <property type="project" value="UniProtKB-UniRule"/>
</dbReference>
<dbReference type="InterPro" id="IPR036187">
    <property type="entry name" value="DNA_mismatch_repair_MutS_sf"/>
</dbReference>
<name>A0A9D1CWJ8_9FIRM</name>
<dbReference type="InterPro" id="IPR007695">
    <property type="entry name" value="DNA_mismatch_repair_MutS-lik_N"/>
</dbReference>
<dbReference type="GO" id="GO:0006298">
    <property type="term" value="P:mismatch repair"/>
    <property type="evidence" value="ECO:0007669"/>
    <property type="project" value="UniProtKB-UniRule"/>
</dbReference>
<dbReference type="Proteomes" id="UP000824260">
    <property type="component" value="Unassembled WGS sequence"/>
</dbReference>
<dbReference type="NCBIfam" id="NF003810">
    <property type="entry name" value="PRK05399.1"/>
    <property type="match status" value="1"/>
</dbReference>
<accession>A0A9D1CWJ8</accession>
<keyword evidence="3 9" id="KW-0547">Nucleotide-binding</keyword>
<dbReference type="PIRSF" id="PIRSF037677">
    <property type="entry name" value="DNA_mis_repair_Msh6"/>
    <property type="match status" value="1"/>
</dbReference>